<evidence type="ECO:0000256" key="6">
    <source>
        <dbReference type="ARBA" id="ARBA00022840"/>
    </source>
</evidence>
<dbReference type="Gene3D" id="3.30.200.20">
    <property type="entry name" value="Phosphorylase Kinase, domain 1"/>
    <property type="match status" value="1"/>
</dbReference>
<evidence type="ECO:0000256" key="3">
    <source>
        <dbReference type="ARBA" id="ARBA00022679"/>
    </source>
</evidence>
<evidence type="ECO:0000256" key="5">
    <source>
        <dbReference type="ARBA" id="ARBA00022777"/>
    </source>
</evidence>
<evidence type="ECO:0000313" key="7">
    <source>
        <dbReference type="EMBL" id="CAK6966828.1"/>
    </source>
</evidence>
<keyword evidence="5 7" id="KW-0418">Kinase</keyword>
<proteinExistence type="predicted"/>
<dbReference type="GO" id="GO:0004674">
    <property type="term" value="F:protein serine/threonine kinase activity"/>
    <property type="evidence" value="ECO:0007669"/>
    <property type="project" value="UniProtKB-KW"/>
</dbReference>
<gene>
    <name evidence="7" type="ORF">FSCOSCO3_A032213</name>
</gene>
<name>A0AAV1P688_SCOSC</name>
<keyword evidence="6" id="KW-0067">ATP-binding</keyword>
<dbReference type="InterPro" id="IPR050236">
    <property type="entry name" value="Ser_Thr_kinase_AGC"/>
</dbReference>
<protein>
    <recommendedName>
        <fullName evidence="1">non-specific serine/threonine protein kinase</fullName>
        <ecNumber evidence="1">2.7.11.1</ecNumber>
    </recommendedName>
</protein>
<comment type="caution">
    <text evidence="7">The sequence shown here is derived from an EMBL/GenBank/DDBJ whole genome shotgun (WGS) entry which is preliminary data.</text>
</comment>
<dbReference type="GO" id="GO:0035556">
    <property type="term" value="P:intracellular signal transduction"/>
    <property type="evidence" value="ECO:0007669"/>
    <property type="project" value="TreeGrafter"/>
</dbReference>
<evidence type="ECO:0000256" key="1">
    <source>
        <dbReference type="ARBA" id="ARBA00012513"/>
    </source>
</evidence>
<organism evidence="7 8">
    <name type="scientific">Scomber scombrus</name>
    <name type="common">Atlantic mackerel</name>
    <name type="synonym">Scomber vernalis</name>
    <dbReference type="NCBI Taxonomy" id="13677"/>
    <lineage>
        <taxon>Eukaryota</taxon>
        <taxon>Metazoa</taxon>
        <taxon>Chordata</taxon>
        <taxon>Craniata</taxon>
        <taxon>Vertebrata</taxon>
        <taxon>Euteleostomi</taxon>
        <taxon>Actinopterygii</taxon>
        <taxon>Neopterygii</taxon>
        <taxon>Teleostei</taxon>
        <taxon>Neoteleostei</taxon>
        <taxon>Acanthomorphata</taxon>
        <taxon>Pelagiaria</taxon>
        <taxon>Scombriformes</taxon>
        <taxon>Scombridae</taxon>
        <taxon>Scomber</taxon>
    </lineage>
</organism>
<dbReference type="AlphaFoldDB" id="A0AAV1P688"/>
<keyword evidence="2" id="KW-0723">Serine/threonine-protein kinase</keyword>
<reference evidence="7 8" key="1">
    <citation type="submission" date="2024-01" db="EMBL/GenBank/DDBJ databases">
        <authorList>
            <person name="Alioto T."/>
            <person name="Alioto T."/>
            <person name="Gomez Garrido J."/>
        </authorList>
    </citation>
    <scope>NUCLEOTIDE SEQUENCE [LARGE SCALE GENOMIC DNA]</scope>
</reference>
<dbReference type="Proteomes" id="UP001314229">
    <property type="component" value="Unassembled WGS sequence"/>
</dbReference>
<keyword evidence="3" id="KW-0808">Transferase</keyword>
<dbReference type="GO" id="GO:0005524">
    <property type="term" value="F:ATP binding"/>
    <property type="evidence" value="ECO:0007669"/>
    <property type="project" value="UniProtKB-KW"/>
</dbReference>
<dbReference type="InterPro" id="IPR011009">
    <property type="entry name" value="Kinase-like_dom_sf"/>
</dbReference>
<sequence length="185" mass="20379">MPPKKATTAEGACDLKATLDFMTVEMSAIKEQQEGILKLVEQTRSVCRPPPKQPEEGDFDTIKRFSGGSFGSVNLVRHKETSQAFAMNIINWQNLTKEMLITSTGHIKVTDFGLSKKGPLNDGRRCSESTALLDKYSNQTPVTTNNLQTFIYTIYLYKFEVGMGSFSGVSGVGLQHAIPSTYDNA</sequence>
<dbReference type="PANTHER" id="PTHR24356:SF414">
    <property type="entry name" value="NON-SPECIFIC SERINE_THREONINE PROTEIN KINASE"/>
    <property type="match status" value="1"/>
</dbReference>
<accession>A0AAV1P688</accession>
<keyword evidence="8" id="KW-1185">Reference proteome</keyword>
<evidence type="ECO:0000256" key="2">
    <source>
        <dbReference type="ARBA" id="ARBA00022527"/>
    </source>
</evidence>
<dbReference type="GO" id="GO:0007010">
    <property type="term" value="P:cytoskeleton organization"/>
    <property type="evidence" value="ECO:0007669"/>
    <property type="project" value="TreeGrafter"/>
</dbReference>
<evidence type="ECO:0000256" key="4">
    <source>
        <dbReference type="ARBA" id="ARBA00022741"/>
    </source>
</evidence>
<dbReference type="EC" id="2.7.11.1" evidence="1"/>
<dbReference type="PANTHER" id="PTHR24356">
    <property type="entry name" value="SERINE/THREONINE-PROTEIN KINASE"/>
    <property type="match status" value="1"/>
</dbReference>
<dbReference type="EMBL" id="CAWUFR010000097">
    <property type="protein sequence ID" value="CAK6966828.1"/>
    <property type="molecule type" value="Genomic_DNA"/>
</dbReference>
<dbReference type="SUPFAM" id="SSF56112">
    <property type="entry name" value="Protein kinase-like (PK-like)"/>
    <property type="match status" value="1"/>
</dbReference>
<keyword evidence="4" id="KW-0547">Nucleotide-binding</keyword>
<evidence type="ECO:0000313" key="8">
    <source>
        <dbReference type="Proteomes" id="UP001314229"/>
    </source>
</evidence>